<evidence type="ECO:0000256" key="1">
    <source>
        <dbReference type="SAM" id="MobiDB-lite"/>
    </source>
</evidence>
<sequence>MQHLRIVGVDEGDGEPQLILSDDSGHEFALPVDEALRQAAARPSVRPSGTDASTNPLTPREIQSRLRSGATVDQVVAASGLTMAHVQRYAGPVQAERAYMAQRARTTQIAAASAAESHRVAFGDAPATLEAMVKVRLRAMDVDLSTVNWDAWRREDGLWQITCLFDVDSSATHGPGIGLKPPAEWVFQAETRHLRAANRWAESLSVLAPSAQASSADSDRPGVRRLSAVDTPFNVEDSSRTAGLRSASVPGGRSGPPSASGTGADAPSGASATSADRSSPAGGTGQDRTAHFSDGRFAGASRRGGESAPRGEGREHEDLLEVLRARRGQRLGADAEADDRLALMLNRQDPPRFPSDDSGEPGHGAPAGSSEGAGEPDEARDSARDSEDEHSTIPLARLRPVTDHGPSRSPRETPQDQPDSEGEASDGAEAEHTEAGHTHPDHQVHADQQRPGQRNPDQRTPGQTLTGQRRPSGESQRSALGAQDDSSAGAGAEAGDAAVDAWGFAYEETPADPESAGRTDRGSAETRGALPASSRDDETGPETEQSGATARPRRKAPARRASMPKWDDILFGSKND</sequence>
<protein>
    <recommendedName>
        <fullName evidence="2">DUF3071 domain-containing protein</fullName>
    </recommendedName>
</protein>
<evidence type="ECO:0000313" key="3">
    <source>
        <dbReference type="EMBL" id="MBE1523784.1"/>
    </source>
</evidence>
<organism evidence="3 4">
    <name type="scientific">Nesterenkonia lutea</name>
    <dbReference type="NCBI Taxonomy" id="272919"/>
    <lineage>
        <taxon>Bacteria</taxon>
        <taxon>Bacillati</taxon>
        <taxon>Actinomycetota</taxon>
        <taxon>Actinomycetes</taxon>
        <taxon>Micrococcales</taxon>
        <taxon>Micrococcaceae</taxon>
        <taxon>Nesterenkonia</taxon>
    </lineage>
</organism>
<feature type="compositionally biased region" description="Acidic residues" evidence="1">
    <location>
        <begin position="418"/>
        <end position="428"/>
    </location>
</feature>
<gene>
    <name evidence="3" type="ORF">H4W27_000902</name>
</gene>
<dbReference type="EMBL" id="JADBED010000001">
    <property type="protein sequence ID" value="MBE1523784.1"/>
    <property type="molecule type" value="Genomic_DNA"/>
</dbReference>
<keyword evidence="4" id="KW-1185">Reference proteome</keyword>
<dbReference type="NCBIfam" id="NF040712">
    <property type="entry name" value="SepH"/>
    <property type="match status" value="1"/>
</dbReference>
<dbReference type="RefSeq" id="WP_192594887.1">
    <property type="nucleotide sequence ID" value="NZ_BAAALJ010000014.1"/>
</dbReference>
<dbReference type="Proteomes" id="UP000643525">
    <property type="component" value="Unassembled WGS sequence"/>
</dbReference>
<accession>A0ABR9JCX6</accession>
<feature type="compositionally biased region" description="Polar residues" evidence="1">
    <location>
        <begin position="458"/>
        <end position="477"/>
    </location>
</feature>
<feature type="compositionally biased region" description="Basic and acidic residues" evidence="1">
    <location>
        <begin position="400"/>
        <end position="414"/>
    </location>
</feature>
<comment type="caution">
    <text evidence="3">The sequence shown here is derived from an EMBL/GenBank/DDBJ whole genome shotgun (WGS) entry which is preliminary data.</text>
</comment>
<feature type="compositionally biased region" description="Basic and acidic residues" evidence="1">
    <location>
        <begin position="429"/>
        <end position="448"/>
    </location>
</feature>
<name>A0ABR9JCX6_9MICC</name>
<evidence type="ECO:0000259" key="2">
    <source>
        <dbReference type="Pfam" id="PF11268"/>
    </source>
</evidence>
<feature type="region of interest" description="Disordered" evidence="1">
    <location>
        <begin position="211"/>
        <end position="318"/>
    </location>
</feature>
<feature type="compositionally biased region" description="Low complexity" evidence="1">
    <location>
        <begin position="245"/>
        <end position="276"/>
    </location>
</feature>
<proteinExistence type="predicted"/>
<feature type="region of interest" description="Disordered" evidence="1">
    <location>
        <begin position="38"/>
        <end position="58"/>
    </location>
</feature>
<feature type="compositionally biased region" description="Low complexity" evidence="1">
    <location>
        <begin position="478"/>
        <end position="501"/>
    </location>
</feature>
<feature type="compositionally biased region" description="Low complexity" evidence="1">
    <location>
        <begin position="363"/>
        <end position="373"/>
    </location>
</feature>
<dbReference type="Pfam" id="PF11268">
    <property type="entry name" value="DUF3071"/>
    <property type="match status" value="1"/>
</dbReference>
<feature type="compositionally biased region" description="Basic and acidic residues" evidence="1">
    <location>
        <begin position="515"/>
        <end position="524"/>
    </location>
</feature>
<feature type="compositionally biased region" description="Basic and acidic residues" evidence="1">
    <location>
        <begin position="377"/>
        <end position="391"/>
    </location>
</feature>
<feature type="compositionally biased region" description="Basic and acidic residues" evidence="1">
    <location>
        <begin position="303"/>
        <end position="318"/>
    </location>
</feature>
<dbReference type="InterPro" id="IPR047682">
    <property type="entry name" value="SepH-like"/>
</dbReference>
<reference evidence="3 4" key="1">
    <citation type="submission" date="2020-10" db="EMBL/GenBank/DDBJ databases">
        <title>Sequencing the genomes of 1000 actinobacteria strains.</title>
        <authorList>
            <person name="Klenk H.-P."/>
        </authorList>
    </citation>
    <scope>NUCLEOTIDE SEQUENCE [LARGE SCALE GENOMIC DNA]</scope>
    <source>
        <strain evidence="3 4">DSM 15666</strain>
    </source>
</reference>
<feature type="region of interest" description="Disordered" evidence="1">
    <location>
        <begin position="331"/>
        <end position="576"/>
    </location>
</feature>
<feature type="domain" description="DUF3071" evidence="2">
    <location>
        <begin position="1"/>
        <end position="172"/>
    </location>
</feature>
<dbReference type="InterPro" id="IPR021421">
    <property type="entry name" value="DUF3071"/>
</dbReference>
<evidence type="ECO:0000313" key="4">
    <source>
        <dbReference type="Proteomes" id="UP000643525"/>
    </source>
</evidence>